<dbReference type="CDD" id="cd06170">
    <property type="entry name" value="LuxR_C_like"/>
    <property type="match status" value="1"/>
</dbReference>
<feature type="domain" description="HTH luxR-type" evidence="4">
    <location>
        <begin position="173"/>
        <end position="238"/>
    </location>
</feature>
<dbReference type="PRINTS" id="PR00038">
    <property type="entry name" value="HTHLUXR"/>
</dbReference>
<gene>
    <name evidence="5" type="ORF">FHR34_006673</name>
</gene>
<dbReference type="PROSITE" id="PS50043">
    <property type="entry name" value="HTH_LUXR_2"/>
    <property type="match status" value="1"/>
</dbReference>
<dbReference type="PANTHER" id="PTHR44688:SF16">
    <property type="entry name" value="DNA-BINDING TRANSCRIPTIONAL ACTIVATOR DEVR_DOSR"/>
    <property type="match status" value="1"/>
</dbReference>
<dbReference type="Pfam" id="PF00196">
    <property type="entry name" value="GerE"/>
    <property type="match status" value="1"/>
</dbReference>
<accession>A0A7W7R9I1</accession>
<organism evidence="5 6">
    <name type="scientific">Kitasatospora kifunensis</name>
    <name type="common">Streptomyces kifunensis</name>
    <dbReference type="NCBI Taxonomy" id="58351"/>
    <lineage>
        <taxon>Bacteria</taxon>
        <taxon>Bacillati</taxon>
        <taxon>Actinomycetota</taxon>
        <taxon>Actinomycetes</taxon>
        <taxon>Kitasatosporales</taxon>
        <taxon>Streptomycetaceae</taxon>
        <taxon>Kitasatospora</taxon>
    </lineage>
</organism>
<reference evidence="5 6" key="1">
    <citation type="submission" date="2020-08" db="EMBL/GenBank/DDBJ databases">
        <title>Sequencing the genomes of 1000 actinobacteria strains.</title>
        <authorList>
            <person name="Klenk H.-P."/>
        </authorList>
    </citation>
    <scope>NUCLEOTIDE SEQUENCE [LARGE SCALE GENOMIC DNA]</scope>
    <source>
        <strain evidence="5 6">DSM 41654</strain>
    </source>
</reference>
<dbReference type="RefSeq" id="WP_184944026.1">
    <property type="nucleotide sequence ID" value="NZ_JACHJV010000002.1"/>
</dbReference>
<keyword evidence="1" id="KW-0805">Transcription regulation</keyword>
<keyword evidence="2 5" id="KW-0238">DNA-binding</keyword>
<evidence type="ECO:0000256" key="2">
    <source>
        <dbReference type="ARBA" id="ARBA00023125"/>
    </source>
</evidence>
<evidence type="ECO:0000256" key="1">
    <source>
        <dbReference type="ARBA" id="ARBA00023015"/>
    </source>
</evidence>
<dbReference type="GO" id="GO:0003677">
    <property type="term" value="F:DNA binding"/>
    <property type="evidence" value="ECO:0007669"/>
    <property type="project" value="UniProtKB-KW"/>
</dbReference>
<evidence type="ECO:0000259" key="4">
    <source>
        <dbReference type="PROSITE" id="PS50043"/>
    </source>
</evidence>
<dbReference type="SMART" id="SM00421">
    <property type="entry name" value="HTH_LUXR"/>
    <property type="match status" value="1"/>
</dbReference>
<protein>
    <submittedName>
        <fullName evidence="5">DNA-binding NarL/FixJ family response regulator</fullName>
    </submittedName>
</protein>
<evidence type="ECO:0000313" key="5">
    <source>
        <dbReference type="EMBL" id="MBB4927578.1"/>
    </source>
</evidence>
<dbReference type="Gene3D" id="3.40.50.2300">
    <property type="match status" value="1"/>
</dbReference>
<keyword evidence="3" id="KW-0804">Transcription</keyword>
<sequence>MTSIETTHETAVATQFGHARLPGSAEPAEVRVKPGRVQVAVYAEDIILYTGVVQQLRQRPEVELLTDGEAVRAQVSLMVVDILNDSVAERLRRLRLSSSGRTGLVVGHFEAGGLQTIIECGVTAVLRRSDADQDRLVHLISALANGEGVMPGDLLGQLLDRVGNLQRTMLDPRGLTLSTLTAREVEMLRLVAEGLDTGEIAAQTSYSERTVKNVLHEITTRLGLRNRAHAVGYAMRHGLI</sequence>
<dbReference type="EMBL" id="JACHJV010000002">
    <property type="protein sequence ID" value="MBB4927578.1"/>
    <property type="molecule type" value="Genomic_DNA"/>
</dbReference>
<dbReference type="GO" id="GO:0006355">
    <property type="term" value="P:regulation of DNA-templated transcription"/>
    <property type="evidence" value="ECO:0007669"/>
    <property type="project" value="InterPro"/>
</dbReference>
<dbReference type="InterPro" id="IPR000792">
    <property type="entry name" value="Tscrpt_reg_LuxR_C"/>
</dbReference>
<dbReference type="InterPro" id="IPR016032">
    <property type="entry name" value="Sig_transdc_resp-reg_C-effctor"/>
</dbReference>
<evidence type="ECO:0000256" key="3">
    <source>
        <dbReference type="ARBA" id="ARBA00023163"/>
    </source>
</evidence>
<dbReference type="SUPFAM" id="SSF46894">
    <property type="entry name" value="C-terminal effector domain of the bipartite response regulators"/>
    <property type="match status" value="1"/>
</dbReference>
<dbReference type="Proteomes" id="UP000540506">
    <property type="component" value="Unassembled WGS sequence"/>
</dbReference>
<evidence type="ECO:0000313" key="6">
    <source>
        <dbReference type="Proteomes" id="UP000540506"/>
    </source>
</evidence>
<comment type="caution">
    <text evidence="5">The sequence shown here is derived from an EMBL/GenBank/DDBJ whole genome shotgun (WGS) entry which is preliminary data.</text>
</comment>
<name>A0A7W7R9I1_KITKI</name>
<proteinExistence type="predicted"/>
<dbReference type="AlphaFoldDB" id="A0A7W7R9I1"/>
<dbReference type="PANTHER" id="PTHR44688">
    <property type="entry name" value="DNA-BINDING TRANSCRIPTIONAL ACTIVATOR DEVR_DOSR"/>
    <property type="match status" value="1"/>
</dbReference>
<keyword evidence="6" id="KW-1185">Reference proteome</keyword>